<dbReference type="PIRSF" id="PIRSF028784">
    <property type="entry name" value="MrpF"/>
    <property type="match status" value="1"/>
</dbReference>
<evidence type="ECO:0000256" key="5">
    <source>
        <dbReference type="ARBA" id="ARBA00022692"/>
    </source>
</evidence>
<dbReference type="RefSeq" id="WP_017797109.1">
    <property type="nucleotide sequence ID" value="NZ_BSKO01000001.1"/>
</dbReference>
<keyword evidence="4 8" id="KW-1003">Cell membrane</keyword>
<protein>
    <submittedName>
        <fullName evidence="10">Na(+)/H(+) antiporter subunit F</fullName>
    </submittedName>
</protein>
<reference evidence="10 11" key="1">
    <citation type="submission" date="2023-02" db="EMBL/GenBank/DDBJ databases">
        <title>Oceanobacillus kimchii IFOP_LL358 isolated form Alexandrium catenella lab strain.</title>
        <authorList>
            <person name="Gajardo G."/>
            <person name="Ueki S."/>
            <person name="Maruyama F."/>
        </authorList>
    </citation>
    <scope>NUCLEOTIDE SEQUENCE [LARGE SCALE GENOMIC DNA]</scope>
    <source>
        <strain evidence="10 11">IFOP_LL358</strain>
    </source>
</reference>
<comment type="caution">
    <text evidence="10">The sequence shown here is derived from an EMBL/GenBank/DDBJ whole genome shotgun (WGS) entry which is preliminary data.</text>
</comment>
<evidence type="ECO:0000256" key="4">
    <source>
        <dbReference type="ARBA" id="ARBA00022475"/>
    </source>
</evidence>
<feature type="transmembrane region" description="Helical" evidence="9">
    <location>
        <begin position="33"/>
        <end position="53"/>
    </location>
</feature>
<evidence type="ECO:0000256" key="7">
    <source>
        <dbReference type="ARBA" id="ARBA00023136"/>
    </source>
</evidence>
<evidence type="ECO:0000256" key="1">
    <source>
        <dbReference type="ARBA" id="ARBA00004651"/>
    </source>
</evidence>
<feature type="transmembrane region" description="Helical" evidence="9">
    <location>
        <begin position="6"/>
        <end position="26"/>
    </location>
</feature>
<comment type="subcellular location">
    <subcellularLocation>
        <location evidence="1 8">Cell membrane</location>
        <topology evidence="1 8">Multi-pass membrane protein</topology>
    </subcellularLocation>
</comment>
<evidence type="ECO:0000313" key="10">
    <source>
        <dbReference type="EMBL" id="GLO66654.1"/>
    </source>
</evidence>
<evidence type="ECO:0000256" key="6">
    <source>
        <dbReference type="ARBA" id="ARBA00022989"/>
    </source>
</evidence>
<keyword evidence="11" id="KW-1185">Reference proteome</keyword>
<evidence type="ECO:0000313" key="11">
    <source>
        <dbReference type="Proteomes" id="UP001275436"/>
    </source>
</evidence>
<evidence type="ECO:0000256" key="9">
    <source>
        <dbReference type="SAM" id="Phobius"/>
    </source>
</evidence>
<organism evidence="10 11">
    <name type="scientific">Oceanobacillus kimchii</name>
    <dbReference type="NCBI Taxonomy" id="746691"/>
    <lineage>
        <taxon>Bacteria</taxon>
        <taxon>Bacillati</taxon>
        <taxon>Bacillota</taxon>
        <taxon>Bacilli</taxon>
        <taxon>Bacillales</taxon>
        <taxon>Bacillaceae</taxon>
        <taxon>Oceanobacillus</taxon>
    </lineage>
</organism>
<feature type="transmembrane region" description="Helical" evidence="9">
    <location>
        <begin position="59"/>
        <end position="78"/>
    </location>
</feature>
<keyword evidence="3 8" id="KW-0813">Transport</keyword>
<dbReference type="Pfam" id="PF04066">
    <property type="entry name" value="MrpF_PhaF"/>
    <property type="match status" value="1"/>
</dbReference>
<evidence type="ECO:0000256" key="2">
    <source>
        <dbReference type="ARBA" id="ARBA00009212"/>
    </source>
</evidence>
<dbReference type="Proteomes" id="UP001275436">
    <property type="component" value="Unassembled WGS sequence"/>
</dbReference>
<name>A0ABQ5TIF1_9BACI</name>
<dbReference type="PANTHER" id="PTHR34702">
    <property type="entry name" value="NA(+)/H(+) ANTIPORTER SUBUNIT F1"/>
    <property type="match status" value="1"/>
</dbReference>
<evidence type="ECO:0000256" key="3">
    <source>
        <dbReference type="ARBA" id="ARBA00022448"/>
    </source>
</evidence>
<dbReference type="PANTHER" id="PTHR34702:SF1">
    <property type="entry name" value="NA(+)_H(+) ANTIPORTER SUBUNIT F"/>
    <property type="match status" value="1"/>
</dbReference>
<keyword evidence="5 9" id="KW-0812">Transmembrane</keyword>
<keyword evidence="7 8" id="KW-0472">Membrane</keyword>
<proteinExistence type="inferred from homology"/>
<keyword evidence="8" id="KW-0050">Antiport</keyword>
<gene>
    <name evidence="10" type="primary">mrpF_1</name>
    <name evidence="10" type="ORF">MACH08_24380</name>
</gene>
<keyword evidence="6 9" id="KW-1133">Transmembrane helix</keyword>
<evidence type="ECO:0000256" key="8">
    <source>
        <dbReference type="PIRNR" id="PIRNR028784"/>
    </source>
</evidence>
<accession>A0ABQ5TIF1</accession>
<comment type="similarity">
    <text evidence="2 8">Belongs to the CPA3 antiporters (TC 2.A.63) subunit F family.</text>
</comment>
<dbReference type="NCBIfam" id="NF009248">
    <property type="entry name" value="PRK12600.1"/>
    <property type="match status" value="1"/>
</dbReference>
<dbReference type="InterPro" id="IPR007208">
    <property type="entry name" value="MrpF/PhaF-like"/>
</dbReference>
<sequence length="92" mass="9946">MMNTILMIALVIMAITLALLFIRVIIGPSIPDRILALDAIGVTLVGFIGIIMIQQDTIVYSDVVLLLSILAFVGTFALSKFLERGAVIERGD</sequence>
<dbReference type="EMBL" id="BSKO01000001">
    <property type="protein sequence ID" value="GLO66654.1"/>
    <property type="molecule type" value="Genomic_DNA"/>
</dbReference>
<keyword evidence="8" id="KW-0406">Ion transport</keyword>